<accession>A0A3N1HKA0</accession>
<protein>
    <recommendedName>
        <fullName evidence="5">phosphoserine transaminase</fullName>
        <ecNumber evidence="5">2.6.1.52</ecNumber>
    </recommendedName>
    <alternativeName>
        <fullName evidence="13">Phosphohydroxythreonine aminotransferase</fullName>
    </alternativeName>
</protein>
<dbReference type="AlphaFoldDB" id="A0A3N1HKA0"/>
<keyword evidence="19" id="KW-1185">Reference proteome</keyword>
<keyword evidence="10" id="KW-0663">Pyridoxal phosphate</keyword>
<name>A0A3N1HKA0_9ACTN</name>
<comment type="similarity">
    <text evidence="4">Belongs to the class-V pyridoxal-phosphate-dependent aminotransferase family. SerC subfamily.</text>
</comment>
<dbReference type="Gene3D" id="3.40.640.10">
    <property type="entry name" value="Type I PLP-dependent aspartate aminotransferase-like (Major domain)"/>
    <property type="match status" value="1"/>
</dbReference>
<dbReference type="InterPro" id="IPR015422">
    <property type="entry name" value="PyrdxlP-dep_Trfase_small"/>
</dbReference>
<evidence type="ECO:0000256" key="15">
    <source>
        <dbReference type="ARBA" id="ARBA00049007"/>
    </source>
</evidence>
<keyword evidence="8" id="KW-0028">Amino-acid biosynthesis</keyword>
<evidence type="ECO:0000256" key="13">
    <source>
        <dbReference type="ARBA" id="ARBA00031421"/>
    </source>
</evidence>
<keyword evidence="6" id="KW-0963">Cytoplasm</keyword>
<evidence type="ECO:0000313" key="18">
    <source>
        <dbReference type="EMBL" id="ROP42919.1"/>
    </source>
</evidence>
<reference evidence="18 19" key="1">
    <citation type="journal article" date="2015" name="Stand. Genomic Sci.">
        <title>Genomic Encyclopedia of Bacterial and Archaeal Type Strains, Phase III: the genomes of soil and plant-associated and newly described type strains.</title>
        <authorList>
            <person name="Whitman W.B."/>
            <person name="Woyke T."/>
            <person name="Klenk H.P."/>
            <person name="Zhou Y."/>
            <person name="Lilburn T.G."/>
            <person name="Beck B.J."/>
            <person name="De Vos P."/>
            <person name="Vandamme P."/>
            <person name="Eisen J.A."/>
            <person name="Garrity G."/>
            <person name="Hugenholtz P."/>
            <person name="Kyrpides N.C."/>
        </authorList>
    </citation>
    <scope>NUCLEOTIDE SEQUENCE [LARGE SCALE GENOMIC DNA]</scope>
    <source>
        <strain evidence="18 19">CECT 7306</strain>
    </source>
</reference>
<keyword evidence="9 18" id="KW-0808">Transferase</keyword>
<keyword evidence="11" id="KW-0664">Pyridoxine biosynthesis</keyword>
<evidence type="ECO:0000256" key="5">
    <source>
        <dbReference type="ARBA" id="ARBA00013030"/>
    </source>
</evidence>
<evidence type="ECO:0000256" key="7">
    <source>
        <dbReference type="ARBA" id="ARBA00022576"/>
    </source>
</evidence>
<evidence type="ECO:0000256" key="11">
    <source>
        <dbReference type="ARBA" id="ARBA00023096"/>
    </source>
</evidence>
<evidence type="ECO:0000256" key="1">
    <source>
        <dbReference type="ARBA" id="ARBA00001933"/>
    </source>
</evidence>
<organism evidence="18 19">
    <name type="scientific">Pseudokineococcus lusitanus</name>
    <dbReference type="NCBI Taxonomy" id="763993"/>
    <lineage>
        <taxon>Bacteria</taxon>
        <taxon>Bacillati</taxon>
        <taxon>Actinomycetota</taxon>
        <taxon>Actinomycetes</taxon>
        <taxon>Kineosporiales</taxon>
        <taxon>Kineosporiaceae</taxon>
        <taxon>Pseudokineococcus</taxon>
    </lineage>
</organism>
<feature type="domain" description="Aminotransferase class V" evidence="17">
    <location>
        <begin position="41"/>
        <end position="350"/>
    </location>
</feature>
<evidence type="ECO:0000256" key="9">
    <source>
        <dbReference type="ARBA" id="ARBA00022679"/>
    </source>
</evidence>
<dbReference type="Pfam" id="PF00266">
    <property type="entry name" value="Aminotran_5"/>
    <property type="match status" value="1"/>
</dbReference>
<gene>
    <name evidence="18" type="ORF">EDC03_2208</name>
</gene>
<dbReference type="Gene3D" id="3.90.1150.10">
    <property type="entry name" value="Aspartate Aminotransferase, domain 1"/>
    <property type="match status" value="1"/>
</dbReference>
<dbReference type="InterPro" id="IPR022278">
    <property type="entry name" value="Pser_aminoTfrase"/>
</dbReference>
<dbReference type="GO" id="GO:0006564">
    <property type="term" value="P:L-serine biosynthetic process"/>
    <property type="evidence" value="ECO:0007669"/>
    <property type="project" value="UniProtKB-KW"/>
</dbReference>
<feature type="region of interest" description="Disordered" evidence="16">
    <location>
        <begin position="1"/>
        <end position="28"/>
    </location>
</feature>
<dbReference type="UniPathway" id="UPA00135">
    <property type="reaction ID" value="UER00197"/>
</dbReference>
<evidence type="ECO:0000313" key="19">
    <source>
        <dbReference type="Proteomes" id="UP000276232"/>
    </source>
</evidence>
<dbReference type="Proteomes" id="UP000276232">
    <property type="component" value="Unassembled WGS sequence"/>
</dbReference>
<dbReference type="InterPro" id="IPR006272">
    <property type="entry name" value="Pser_aminoTfrase_mycobac"/>
</dbReference>
<comment type="cofactor">
    <cofactor evidence="1">
        <name>pyridoxal 5'-phosphate</name>
        <dbReference type="ChEBI" id="CHEBI:597326"/>
    </cofactor>
</comment>
<comment type="catalytic activity">
    <reaction evidence="14">
        <text>4-(phosphooxy)-L-threonine + 2-oxoglutarate = (R)-3-hydroxy-2-oxo-4-phosphooxybutanoate + L-glutamate</text>
        <dbReference type="Rhea" id="RHEA:16573"/>
        <dbReference type="ChEBI" id="CHEBI:16810"/>
        <dbReference type="ChEBI" id="CHEBI:29985"/>
        <dbReference type="ChEBI" id="CHEBI:58452"/>
        <dbReference type="ChEBI" id="CHEBI:58538"/>
        <dbReference type="EC" id="2.6.1.52"/>
    </reaction>
</comment>
<dbReference type="SUPFAM" id="SSF53383">
    <property type="entry name" value="PLP-dependent transferases"/>
    <property type="match status" value="1"/>
</dbReference>
<dbReference type="InterPro" id="IPR015421">
    <property type="entry name" value="PyrdxlP-dep_Trfase_major"/>
</dbReference>
<dbReference type="InterPro" id="IPR000192">
    <property type="entry name" value="Aminotrans_V_dom"/>
</dbReference>
<evidence type="ECO:0000256" key="10">
    <source>
        <dbReference type="ARBA" id="ARBA00022898"/>
    </source>
</evidence>
<sequence length="392" mass="40502">MTSPPGAAAPAPAAVPGDPAPDLRVPASLLPADGRFGSGPSRVRAAQVEALTGIATTVVGTSHRQAPVMDLVRRARTGLAALLGAPDGYEVVLGNGGSTLFWDVAALGLVREQAQACVVGEFSAKLAAVLTAAPFLADPEVLSAPYGSRVLPASRSGVDTYAFAHNETSTGVLTPVHRPAGADDDALVLVDATSAAGGVDVDLAEADVYYFAPQKALASDGGLWFAVCSPRALARVEEVAALGRWTPASLSLPLALASSRKEQTLNTPAVVTLALLVDQVEWLLAQGGLAWAAARTAESSGHLYAWAEQRVWARPFVADPAHRSPVVGTVDLLAPVDATAVRRVLRANGVVDVDPYRALGPDQLRVGMFPAVDPADVQALTACVDWVVERLA</sequence>
<evidence type="ECO:0000256" key="2">
    <source>
        <dbReference type="ARBA" id="ARBA00003483"/>
    </source>
</evidence>
<dbReference type="GO" id="GO:0008615">
    <property type="term" value="P:pyridoxine biosynthetic process"/>
    <property type="evidence" value="ECO:0007669"/>
    <property type="project" value="UniProtKB-KW"/>
</dbReference>
<dbReference type="InParanoid" id="A0A3N1HKA0"/>
<comment type="function">
    <text evidence="2">Catalyzes the reversible conversion of 3-phosphohydroxypyruvate to phosphoserine and of 3-hydroxy-2-oxo-4-phosphonooxybutanoate to phosphohydroxythreonine.</text>
</comment>
<dbReference type="PANTHER" id="PTHR21152:SF40">
    <property type="entry name" value="ALANINE--GLYOXYLATE AMINOTRANSFERASE"/>
    <property type="match status" value="1"/>
</dbReference>
<comment type="catalytic activity">
    <reaction evidence="15">
        <text>O-phospho-L-serine + 2-oxoglutarate = 3-phosphooxypyruvate + L-glutamate</text>
        <dbReference type="Rhea" id="RHEA:14329"/>
        <dbReference type="ChEBI" id="CHEBI:16810"/>
        <dbReference type="ChEBI" id="CHEBI:18110"/>
        <dbReference type="ChEBI" id="CHEBI:29985"/>
        <dbReference type="ChEBI" id="CHEBI:57524"/>
        <dbReference type="EC" id="2.6.1.52"/>
    </reaction>
</comment>
<dbReference type="FunCoup" id="A0A3N1HKA0">
    <property type="interactions" value="315"/>
</dbReference>
<evidence type="ECO:0000256" key="6">
    <source>
        <dbReference type="ARBA" id="ARBA00022490"/>
    </source>
</evidence>
<dbReference type="GO" id="GO:0004648">
    <property type="term" value="F:O-phospho-L-serine:2-oxoglutarate aminotransferase activity"/>
    <property type="evidence" value="ECO:0007669"/>
    <property type="project" value="UniProtKB-EC"/>
</dbReference>
<dbReference type="GO" id="GO:0004760">
    <property type="term" value="F:L-serine-pyruvate transaminase activity"/>
    <property type="evidence" value="ECO:0007669"/>
    <property type="project" value="TreeGrafter"/>
</dbReference>
<comment type="caution">
    <text evidence="18">The sequence shown here is derived from an EMBL/GenBank/DDBJ whole genome shotgun (WGS) entry which is preliminary data.</text>
</comment>
<evidence type="ECO:0000256" key="12">
    <source>
        <dbReference type="ARBA" id="ARBA00023299"/>
    </source>
</evidence>
<dbReference type="InterPro" id="IPR015424">
    <property type="entry name" value="PyrdxlP-dep_Trfase"/>
</dbReference>
<keyword evidence="12" id="KW-0718">Serine biosynthesis</keyword>
<keyword evidence="7 18" id="KW-0032">Aminotransferase</keyword>
<evidence type="ECO:0000256" key="8">
    <source>
        <dbReference type="ARBA" id="ARBA00022605"/>
    </source>
</evidence>
<evidence type="ECO:0000256" key="14">
    <source>
        <dbReference type="ARBA" id="ARBA00047630"/>
    </source>
</evidence>
<dbReference type="PANTHER" id="PTHR21152">
    <property type="entry name" value="AMINOTRANSFERASE CLASS V"/>
    <property type="match status" value="1"/>
</dbReference>
<feature type="compositionally biased region" description="Low complexity" evidence="16">
    <location>
        <begin position="1"/>
        <end position="22"/>
    </location>
</feature>
<dbReference type="NCBIfam" id="TIGR01366">
    <property type="entry name" value="serC_3"/>
    <property type="match status" value="1"/>
</dbReference>
<evidence type="ECO:0000256" key="16">
    <source>
        <dbReference type="SAM" id="MobiDB-lite"/>
    </source>
</evidence>
<proteinExistence type="inferred from homology"/>
<dbReference type="PIRSF" id="PIRSF000525">
    <property type="entry name" value="SerC"/>
    <property type="match status" value="1"/>
</dbReference>
<evidence type="ECO:0000259" key="17">
    <source>
        <dbReference type="Pfam" id="PF00266"/>
    </source>
</evidence>
<evidence type="ECO:0000256" key="4">
    <source>
        <dbReference type="ARBA" id="ARBA00006904"/>
    </source>
</evidence>
<dbReference type="EMBL" id="RJKN01000005">
    <property type="protein sequence ID" value="ROP42919.1"/>
    <property type="molecule type" value="Genomic_DNA"/>
</dbReference>
<dbReference type="EC" id="2.6.1.52" evidence="5"/>
<dbReference type="GO" id="GO:0008453">
    <property type="term" value="F:alanine-glyoxylate transaminase activity"/>
    <property type="evidence" value="ECO:0007669"/>
    <property type="project" value="TreeGrafter"/>
</dbReference>
<comment type="pathway">
    <text evidence="3">Amino-acid biosynthesis; L-serine biosynthesis; L-serine from 3-phospho-D-glycerate: step 2/3.</text>
</comment>
<dbReference type="GO" id="GO:0019265">
    <property type="term" value="P:glycine biosynthetic process, by transamination of glyoxylate"/>
    <property type="evidence" value="ECO:0007669"/>
    <property type="project" value="TreeGrafter"/>
</dbReference>
<evidence type="ECO:0000256" key="3">
    <source>
        <dbReference type="ARBA" id="ARBA00005099"/>
    </source>
</evidence>